<dbReference type="PANTHER" id="PTHR30036:SF7">
    <property type="entry name" value="ABC TRANSPORTER PERIPLASMIC-BINDING PROTEIN YPHF"/>
    <property type="match status" value="1"/>
</dbReference>
<dbReference type="Pfam" id="PF13407">
    <property type="entry name" value="Peripla_BP_4"/>
    <property type="match status" value="1"/>
</dbReference>
<gene>
    <name evidence="5" type="ORF">GTK09_10485</name>
</gene>
<comment type="subcellular location">
    <subcellularLocation>
        <location evidence="1">Periplasm</location>
    </subcellularLocation>
</comment>
<keyword evidence="6" id="KW-1185">Reference proteome</keyword>
<sequence>MTLLKTLAGAAVALAIAGPAMAQQIIVVTHGQANDPFWSVVKNGVEEAAKNTGATVDYRAPETFDMVQMGQLIDAAVNQEPDGLVVSIPDADALGPSIERAVQAGIPVISMNSGSDVSKKLGALLHVGQDEFTAGKTAGEKLKEMGGKTALCVNQEVGNVSLDQRCAGFEEGFGGNVEVVPTSNDPTEVKSKVQAALEANQDVDTILGLGAATVGEPAVEAVQAVGRGDTVKVASFDLSAGFLKDVADGKAAFAIDQQQFLQGYLPVAFLALNAKYGLMPGGNVPSGPNLVTEDKASQVIELSSKGIR</sequence>
<dbReference type="PANTHER" id="PTHR30036">
    <property type="entry name" value="D-XYLOSE-BINDING PERIPLASMIC PROTEIN"/>
    <property type="match status" value="1"/>
</dbReference>
<dbReference type="GO" id="GO:0030246">
    <property type="term" value="F:carbohydrate binding"/>
    <property type="evidence" value="ECO:0007669"/>
    <property type="project" value="TreeGrafter"/>
</dbReference>
<evidence type="ECO:0000313" key="6">
    <source>
        <dbReference type="Proteomes" id="UP000469011"/>
    </source>
</evidence>
<dbReference type="AlphaFoldDB" id="A0A6N9T0M5"/>
<dbReference type="GO" id="GO:0030288">
    <property type="term" value="C:outer membrane-bounded periplasmic space"/>
    <property type="evidence" value="ECO:0007669"/>
    <property type="project" value="TreeGrafter"/>
</dbReference>
<evidence type="ECO:0000259" key="4">
    <source>
        <dbReference type="Pfam" id="PF13407"/>
    </source>
</evidence>
<evidence type="ECO:0000313" key="5">
    <source>
        <dbReference type="EMBL" id="NDW04857.1"/>
    </source>
</evidence>
<name>A0A6N9T0M5_9HYPH</name>
<proteinExistence type="inferred from homology"/>
<dbReference type="CDD" id="cd06312">
    <property type="entry name" value="PBP1_ABC_sugar_binding-like"/>
    <property type="match status" value="1"/>
</dbReference>
<comment type="caution">
    <text evidence="5">The sequence shown here is derived from an EMBL/GenBank/DDBJ whole genome shotgun (WGS) entry which is preliminary data.</text>
</comment>
<dbReference type="InterPro" id="IPR028082">
    <property type="entry name" value="Peripla_BP_I"/>
</dbReference>
<dbReference type="Proteomes" id="UP000469011">
    <property type="component" value="Unassembled WGS sequence"/>
</dbReference>
<feature type="signal peptide" evidence="3">
    <location>
        <begin position="1"/>
        <end position="22"/>
    </location>
</feature>
<evidence type="ECO:0000256" key="3">
    <source>
        <dbReference type="SAM" id="SignalP"/>
    </source>
</evidence>
<dbReference type="InterPro" id="IPR025997">
    <property type="entry name" value="SBP_2_dom"/>
</dbReference>
<reference evidence="5 6" key="1">
    <citation type="submission" date="2020-01" db="EMBL/GenBank/DDBJ databases">
        <title>Jiella pacifica sp. nov.</title>
        <authorList>
            <person name="Xue Z."/>
            <person name="Zhu S."/>
            <person name="Chen J."/>
            <person name="Yang J."/>
        </authorList>
    </citation>
    <scope>NUCLEOTIDE SEQUENCE [LARGE SCALE GENOMIC DNA]</scope>
    <source>
        <strain evidence="5 6">40Bstr34</strain>
    </source>
</reference>
<feature type="chain" id="PRO_5027071631" evidence="3">
    <location>
        <begin position="23"/>
        <end position="308"/>
    </location>
</feature>
<evidence type="ECO:0000256" key="2">
    <source>
        <dbReference type="ARBA" id="ARBA00007639"/>
    </source>
</evidence>
<dbReference type="SUPFAM" id="SSF53822">
    <property type="entry name" value="Periplasmic binding protein-like I"/>
    <property type="match status" value="1"/>
</dbReference>
<evidence type="ECO:0000256" key="1">
    <source>
        <dbReference type="ARBA" id="ARBA00004418"/>
    </source>
</evidence>
<protein>
    <submittedName>
        <fullName evidence="5">Substrate-binding domain-containing protein</fullName>
    </submittedName>
</protein>
<feature type="domain" description="Periplasmic binding protein" evidence="4">
    <location>
        <begin position="26"/>
        <end position="271"/>
    </location>
</feature>
<keyword evidence="3" id="KW-0732">Signal</keyword>
<dbReference type="RefSeq" id="WP_163463109.1">
    <property type="nucleotide sequence ID" value="NZ_JAAAMG010000007.1"/>
</dbReference>
<dbReference type="Gene3D" id="3.40.50.2300">
    <property type="match status" value="2"/>
</dbReference>
<accession>A0A6N9T0M5</accession>
<dbReference type="InterPro" id="IPR050555">
    <property type="entry name" value="Bact_Solute-Bind_Prot2"/>
</dbReference>
<dbReference type="EMBL" id="JAAAMG010000007">
    <property type="protein sequence ID" value="NDW04857.1"/>
    <property type="molecule type" value="Genomic_DNA"/>
</dbReference>
<organism evidence="5 6">
    <name type="scientific">Jiella pacifica</name>
    <dbReference type="NCBI Taxonomy" id="2696469"/>
    <lineage>
        <taxon>Bacteria</taxon>
        <taxon>Pseudomonadati</taxon>
        <taxon>Pseudomonadota</taxon>
        <taxon>Alphaproteobacteria</taxon>
        <taxon>Hyphomicrobiales</taxon>
        <taxon>Aurantimonadaceae</taxon>
        <taxon>Jiella</taxon>
    </lineage>
</organism>
<comment type="similarity">
    <text evidence="2">Belongs to the bacterial solute-binding protein 2 family.</text>
</comment>